<feature type="domain" description="Lumazine-binding" evidence="9">
    <location>
        <begin position="97"/>
        <end position="194"/>
    </location>
</feature>
<evidence type="ECO:0000256" key="8">
    <source>
        <dbReference type="PROSITE-ProRule" id="PRU00524"/>
    </source>
</evidence>
<evidence type="ECO:0000256" key="3">
    <source>
        <dbReference type="ARBA" id="ARBA00012827"/>
    </source>
</evidence>
<dbReference type="GO" id="GO:0009231">
    <property type="term" value="P:riboflavin biosynthetic process"/>
    <property type="evidence" value="ECO:0000318"/>
    <property type="project" value="GO_Central"/>
</dbReference>
<dbReference type="PANTHER" id="PTHR21098:SF0">
    <property type="entry name" value="RIBOFLAVIN SYNTHASE"/>
    <property type="match status" value="1"/>
</dbReference>
<dbReference type="SUPFAM" id="SSF63380">
    <property type="entry name" value="Riboflavin synthase domain-like"/>
    <property type="match status" value="2"/>
</dbReference>
<keyword evidence="7" id="KW-0677">Repeat</keyword>
<feature type="domain" description="Lumazine-binding" evidence="9">
    <location>
        <begin position="1"/>
        <end position="96"/>
    </location>
</feature>
<organism evidence="10 12">
    <name type="scientific">Schizosaccharomyces japonicus (strain yFS275 / FY16936)</name>
    <name type="common">Fission yeast</name>
    <dbReference type="NCBI Taxonomy" id="402676"/>
    <lineage>
        <taxon>Eukaryota</taxon>
        <taxon>Fungi</taxon>
        <taxon>Dikarya</taxon>
        <taxon>Ascomycota</taxon>
        <taxon>Taphrinomycotina</taxon>
        <taxon>Schizosaccharomycetes</taxon>
        <taxon>Schizosaccharomycetales</taxon>
        <taxon>Schizosaccharomycetaceae</taxon>
        <taxon>Schizosaccharomyces</taxon>
    </lineage>
</organism>
<dbReference type="PIRSF" id="PIRSF000498">
    <property type="entry name" value="Riboflavin_syn_A"/>
    <property type="match status" value="1"/>
</dbReference>
<feature type="repeat" description="Lumazine-binding" evidence="8">
    <location>
        <begin position="1"/>
        <end position="96"/>
    </location>
</feature>
<evidence type="ECO:0000313" key="10">
    <source>
        <dbReference type="EMBL" id="EEB07405.1"/>
    </source>
</evidence>
<accession>B6K2M4</accession>
<dbReference type="Proteomes" id="UP000001744">
    <property type="component" value="Unassembled WGS sequence"/>
</dbReference>
<evidence type="ECO:0000259" key="9">
    <source>
        <dbReference type="PROSITE" id="PS51177"/>
    </source>
</evidence>
<keyword evidence="12" id="KW-1185">Reference proteome</keyword>
<keyword evidence="5" id="KW-0686">Riboflavin biosynthesis</keyword>
<dbReference type="PANTHER" id="PTHR21098">
    <property type="entry name" value="RIBOFLAVIN SYNTHASE ALPHA CHAIN"/>
    <property type="match status" value="1"/>
</dbReference>
<comment type="function">
    <text evidence="1">Catalyzes the dismutation of two molecules of 6,7-dimethyl-8-ribityllumazine, resulting in the formation of riboflavin and 5-amino-6-(D-ribitylamino)uracil.</text>
</comment>
<gene>
    <name evidence="11" type="primary">rib5</name>
    <name evidence="10" type="ORF">SJAG_02491</name>
</gene>
<dbReference type="InterPro" id="IPR017938">
    <property type="entry name" value="Riboflavin_synthase-like_b-brl"/>
</dbReference>
<feature type="repeat" description="Lumazine-binding" evidence="8">
    <location>
        <begin position="97"/>
        <end position="194"/>
    </location>
</feature>
<sequence length="205" mass="22302">MFTGLVETVGTVISLEKTSEGTIIAIEAPEVLADAHDGDSIAVNGTCLTILNFTSTTFSVGAAPETLRLTNLGFLKKGDKVNLERAILATTRLGGHMVQGHVDTVAEIVEKKPDGEAITFTFKPRDAFVLKYIVYKGYICLDGISLTITNVDETTFSIMMIYYTQSKVALSEKSIGDLVNVEVDQVGKYVEKIVAAHVEDFKKKF</sequence>
<dbReference type="HOGENOM" id="CLU_034388_1_1_1"/>
<dbReference type="Pfam" id="PF00677">
    <property type="entry name" value="Lum_binding"/>
    <property type="match status" value="2"/>
</dbReference>
<keyword evidence="6" id="KW-0808">Transferase</keyword>
<dbReference type="RefSeq" id="XP_002173698.1">
    <property type="nucleotide sequence ID" value="XM_002173662.2"/>
</dbReference>
<dbReference type="InterPro" id="IPR023366">
    <property type="entry name" value="ATP_synth_asu-like_sf"/>
</dbReference>
<evidence type="ECO:0000256" key="5">
    <source>
        <dbReference type="ARBA" id="ARBA00022619"/>
    </source>
</evidence>
<dbReference type="InterPro" id="IPR026017">
    <property type="entry name" value="Lumazine-bd_dom"/>
</dbReference>
<dbReference type="AlphaFoldDB" id="B6K2M4"/>
<protein>
    <recommendedName>
        <fullName evidence="4">Riboflavin synthase</fullName>
        <ecNumber evidence="3">2.5.1.9</ecNumber>
    </recommendedName>
</protein>
<dbReference type="NCBIfam" id="TIGR00187">
    <property type="entry name" value="ribE"/>
    <property type="match status" value="1"/>
</dbReference>
<dbReference type="FunFam" id="2.40.30.20:FF:000004">
    <property type="entry name" value="Riboflavin synthase, alpha subunit"/>
    <property type="match status" value="1"/>
</dbReference>
<evidence type="ECO:0000256" key="1">
    <source>
        <dbReference type="ARBA" id="ARBA00002803"/>
    </source>
</evidence>
<evidence type="ECO:0000256" key="7">
    <source>
        <dbReference type="ARBA" id="ARBA00022737"/>
    </source>
</evidence>
<evidence type="ECO:0000256" key="6">
    <source>
        <dbReference type="ARBA" id="ARBA00022679"/>
    </source>
</evidence>
<dbReference type="EMBL" id="KE651166">
    <property type="protein sequence ID" value="EEB07405.1"/>
    <property type="molecule type" value="Genomic_DNA"/>
</dbReference>
<dbReference type="NCBIfam" id="NF006767">
    <property type="entry name" value="PRK09289.1"/>
    <property type="match status" value="1"/>
</dbReference>
<evidence type="ECO:0000313" key="12">
    <source>
        <dbReference type="Proteomes" id="UP000001744"/>
    </source>
</evidence>
<dbReference type="JaponicusDB" id="SJAG_02491">
    <property type="gene designation" value="rib5"/>
</dbReference>
<dbReference type="VEuPathDB" id="FungiDB:SJAG_02491"/>
<dbReference type="Gene3D" id="2.40.30.20">
    <property type="match status" value="2"/>
</dbReference>
<dbReference type="OMA" id="HFVTGHV"/>
<dbReference type="STRING" id="402676.B6K2M4"/>
<name>B6K2M4_SCHJY</name>
<evidence type="ECO:0000256" key="4">
    <source>
        <dbReference type="ARBA" id="ARBA00013950"/>
    </source>
</evidence>
<dbReference type="EC" id="2.5.1.9" evidence="3"/>
<dbReference type="GO" id="GO:0004746">
    <property type="term" value="F:riboflavin synthase activity"/>
    <property type="evidence" value="ECO:0000318"/>
    <property type="project" value="GO_Central"/>
</dbReference>
<dbReference type="GeneID" id="7049242"/>
<reference evidence="10 12" key="1">
    <citation type="journal article" date="2011" name="Science">
        <title>Comparative functional genomics of the fission yeasts.</title>
        <authorList>
            <person name="Rhind N."/>
            <person name="Chen Z."/>
            <person name="Yassour M."/>
            <person name="Thompson D.A."/>
            <person name="Haas B.J."/>
            <person name="Habib N."/>
            <person name="Wapinski I."/>
            <person name="Roy S."/>
            <person name="Lin M.F."/>
            <person name="Heiman D.I."/>
            <person name="Young S.K."/>
            <person name="Furuya K."/>
            <person name="Guo Y."/>
            <person name="Pidoux A."/>
            <person name="Chen H.M."/>
            <person name="Robbertse B."/>
            <person name="Goldberg J.M."/>
            <person name="Aoki K."/>
            <person name="Bayne E.H."/>
            <person name="Berlin A.M."/>
            <person name="Desjardins C.A."/>
            <person name="Dobbs E."/>
            <person name="Dukaj L."/>
            <person name="Fan L."/>
            <person name="FitzGerald M.G."/>
            <person name="French C."/>
            <person name="Gujja S."/>
            <person name="Hansen K."/>
            <person name="Keifenheim D."/>
            <person name="Levin J.Z."/>
            <person name="Mosher R.A."/>
            <person name="Mueller C.A."/>
            <person name="Pfiffner J."/>
            <person name="Priest M."/>
            <person name="Russ C."/>
            <person name="Smialowska A."/>
            <person name="Swoboda P."/>
            <person name="Sykes S.M."/>
            <person name="Vaughn M."/>
            <person name="Vengrova S."/>
            <person name="Yoder R."/>
            <person name="Zeng Q."/>
            <person name="Allshire R."/>
            <person name="Baulcombe D."/>
            <person name="Birren B.W."/>
            <person name="Brown W."/>
            <person name="Ekwall K."/>
            <person name="Kellis M."/>
            <person name="Leatherwood J."/>
            <person name="Levin H."/>
            <person name="Margalit H."/>
            <person name="Martienssen R."/>
            <person name="Nieduszynski C.A."/>
            <person name="Spatafora J.W."/>
            <person name="Friedman N."/>
            <person name="Dalgaard J.Z."/>
            <person name="Baumann P."/>
            <person name="Niki H."/>
            <person name="Regev A."/>
            <person name="Nusbaum C."/>
        </authorList>
    </citation>
    <scope>NUCLEOTIDE SEQUENCE [LARGE SCALE GENOMIC DNA]</scope>
    <source>
        <strain evidence="12">yFS275 / FY16936</strain>
    </source>
</reference>
<evidence type="ECO:0000313" key="11">
    <source>
        <dbReference type="JaponicusDB" id="SJAG_02491"/>
    </source>
</evidence>
<evidence type="ECO:0000256" key="2">
    <source>
        <dbReference type="ARBA" id="ARBA00004887"/>
    </source>
</evidence>
<dbReference type="eggNOG" id="KOG3310">
    <property type="taxonomic scope" value="Eukaryota"/>
</dbReference>
<dbReference type="CDD" id="cd00402">
    <property type="entry name" value="Riboflavin_synthase_like"/>
    <property type="match status" value="1"/>
</dbReference>
<comment type="pathway">
    <text evidence="2">Cofactor biosynthesis; riboflavin biosynthesis; riboflavin from 2-hydroxy-3-oxobutyl phosphate and 5-amino-6-(D-ribitylamino)uracil: step 2/2.</text>
</comment>
<dbReference type="OrthoDB" id="10258924at2759"/>
<dbReference type="InterPro" id="IPR001783">
    <property type="entry name" value="Lumazine-bd"/>
</dbReference>
<proteinExistence type="predicted"/>
<dbReference type="PROSITE" id="PS51177">
    <property type="entry name" value="LUMAZINE_BIND"/>
    <property type="match status" value="2"/>
</dbReference>
<dbReference type="FunFam" id="2.40.30.20:FF:000003">
    <property type="entry name" value="Riboflavin synthase, alpha subunit"/>
    <property type="match status" value="1"/>
</dbReference>